<accession>A0A0A9GY17</accession>
<name>A0A0A9GY17_ARUDO</name>
<proteinExistence type="predicted"/>
<reference evidence="2" key="2">
    <citation type="journal article" date="2015" name="Data Brief">
        <title>Shoot transcriptome of the giant reed, Arundo donax.</title>
        <authorList>
            <person name="Barrero R.A."/>
            <person name="Guerrero F.D."/>
            <person name="Moolhuijzen P."/>
            <person name="Goolsby J.A."/>
            <person name="Tidwell J."/>
            <person name="Bellgard S.E."/>
            <person name="Bellgard M.I."/>
        </authorList>
    </citation>
    <scope>NUCLEOTIDE SEQUENCE</scope>
    <source>
        <tissue evidence="2">Shoot tissue taken approximately 20 cm above the soil surface</tissue>
    </source>
</reference>
<feature type="region of interest" description="Disordered" evidence="1">
    <location>
        <begin position="1"/>
        <end position="22"/>
    </location>
</feature>
<dbReference type="EMBL" id="GBRH01168006">
    <property type="protein sequence ID" value="JAE29890.1"/>
    <property type="molecule type" value="Transcribed_RNA"/>
</dbReference>
<dbReference type="AlphaFoldDB" id="A0A0A9GY17"/>
<sequence length="53" mass="6365">MNSGVPTQCAAERRPRQRTAARPRSPILSWPWLPLTKMLWHLRSRWTTPRAWR</sequence>
<evidence type="ECO:0000313" key="2">
    <source>
        <dbReference type="EMBL" id="JAE29890.1"/>
    </source>
</evidence>
<organism evidence="2">
    <name type="scientific">Arundo donax</name>
    <name type="common">Giant reed</name>
    <name type="synonym">Donax arundinaceus</name>
    <dbReference type="NCBI Taxonomy" id="35708"/>
    <lineage>
        <taxon>Eukaryota</taxon>
        <taxon>Viridiplantae</taxon>
        <taxon>Streptophyta</taxon>
        <taxon>Embryophyta</taxon>
        <taxon>Tracheophyta</taxon>
        <taxon>Spermatophyta</taxon>
        <taxon>Magnoliopsida</taxon>
        <taxon>Liliopsida</taxon>
        <taxon>Poales</taxon>
        <taxon>Poaceae</taxon>
        <taxon>PACMAD clade</taxon>
        <taxon>Arundinoideae</taxon>
        <taxon>Arundineae</taxon>
        <taxon>Arundo</taxon>
    </lineage>
</organism>
<reference evidence="2" key="1">
    <citation type="submission" date="2014-09" db="EMBL/GenBank/DDBJ databases">
        <authorList>
            <person name="Magalhaes I.L.F."/>
            <person name="Oliveira U."/>
            <person name="Santos F.R."/>
            <person name="Vidigal T.H.D.A."/>
            <person name="Brescovit A.D."/>
            <person name="Santos A.J."/>
        </authorList>
    </citation>
    <scope>NUCLEOTIDE SEQUENCE</scope>
    <source>
        <tissue evidence="2">Shoot tissue taken approximately 20 cm above the soil surface</tissue>
    </source>
</reference>
<protein>
    <submittedName>
        <fullName evidence="2">Uncharacterized protein</fullName>
    </submittedName>
</protein>
<evidence type="ECO:0000256" key="1">
    <source>
        <dbReference type="SAM" id="MobiDB-lite"/>
    </source>
</evidence>